<feature type="domain" description="FtsX extracellular" evidence="15">
    <location>
        <begin position="61"/>
        <end position="152"/>
    </location>
</feature>
<evidence type="ECO:0000256" key="6">
    <source>
        <dbReference type="ARBA" id="ARBA00022519"/>
    </source>
</evidence>
<evidence type="ECO:0000256" key="13">
    <source>
        <dbReference type="SAM" id="Phobius"/>
    </source>
</evidence>
<dbReference type="PANTHER" id="PTHR47755">
    <property type="entry name" value="CELL DIVISION PROTEIN FTSX"/>
    <property type="match status" value="1"/>
</dbReference>
<comment type="similarity">
    <text evidence="2 12">Belongs to the ABC-4 integral membrane protein family. FtsX subfamily.</text>
</comment>
<dbReference type="OrthoDB" id="9813411at2"/>
<dbReference type="AlphaFoldDB" id="A0A0D6EW61"/>
<feature type="transmembrane region" description="Helical" evidence="13">
    <location>
        <begin position="173"/>
        <end position="193"/>
    </location>
</feature>
<evidence type="ECO:0000313" key="17">
    <source>
        <dbReference type="Proteomes" id="UP000064007"/>
    </source>
</evidence>
<dbReference type="Pfam" id="PF02687">
    <property type="entry name" value="FtsX"/>
    <property type="match status" value="1"/>
</dbReference>
<dbReference type="InterPro" id="IPR047590">
    <property type="entry name" value="FtsX_proteobact-type"/>
</dbReference>
<evidence type="ECO:0000256" key="7">
    <source>
        <dbReference type="ARBA" id="ARBA00022618"/>
    </source>
</evidence>
<evidence type="ECO:0000256" key="3">
    <source>
        <dbReference type="ARBA" id="ARBA00011160"/>
    </source>
</evidence>
<feature type="transmembrane region" description="Helical" evidence="13">
    <location>
        <begin position="226"/>
        <end position="252"/>
    </location>
</feature>
<evidence type="ECO:0000313" key="16">
    <source>
        <dbReference type="EMBL" id="CEZ19945.1"/>
    </source>
</evidence>
<dbReference type="GO" id="GO:0032153">
    <property type="term" value="C:cell division site"/>
    <property type="evidence" value="ECO:0007669"/>
    <property type="project" value="TreeGrafter"/>
</dbReference>
<evidence type="ECO:0000256" key="4">
    <source>
        <dbReference type="ARBA" id="ARBA00021907"/>
    </source>
</evidence>
<evidence type="ECO:0000259" key="15">
    <source>
        <dbReference type="Pfam" id="PF18075"/>
    </source>
</evidence>
<dbReference type="HOGENOM" id="CLU_073546_0_0_4"/>
<keyword evidence="10 12" id="KW-0472">Membrane</keyword>
<reference evidence="17" key="1">
    <citation type="submission" date="2014-12" db="EMBL/GenBank/DDBJ databases">
        <authorList>
            <person name="Salcher M.M."/>
        </authorList>
    </citation>
    <scope>NUCLEOTIDE SEQUENCE [LARGE SCALE GENOMIC DNA]</scope>
    <source>
        <strain evidence="17">MMS-10A-171</strain>
    </source>
</reference>
<dbReference type="Proteomes" id="UP000064007">
    <property type="component" value="Chromosome 1"/>
</dbReference>
<feature type="transmembrane region" description="Helical" evidence="13">
    <location>
        <begin position="272"/>
        <end position="291"/>
    </location>
</feature>
<dbReference type="EMBL" id="LN827929">
    <property type="protein sequence ID" value="CEZ19945.1"/>
    <property type="molecule type" value="Genomic_DNA"/>
</dbReference>
<evidence type="ECO:0000256" key="8">
    <source>
        <dbReference type="ARBA" id="ARBA00022692"/>
    </source>
</evidence>
<keyword evidence="11 12" id="KW-0131">Cell cycle</keyword>
<dbReference type="KEGG" id="mbat:BN1208_1064"/>
<keyword evidence="6 12" id="KW-0997">Cell inner membrane</keyword>
<comment type="function">
    <text evidence="12">Part of the ABC transporter FtsEX involved in cellular division.</text>
</comment>
<feature type="domain" description="ABC3 transporter permease C-terminal" evidence="14">
    <location>
        <begin position="176"/>
        <end position="296"/>
    </location>
</feature>
<evidence type="ECO:0000256" key="5">
    <source>
        <dbReference type="ARBA" id="ARBA00022475"/>
    </source>
</evidence>
<dbReference type="NCBIfam" id="TIGR00439">
    <property type="entry name" value="FtsX_Gneg"/>
    <property type="match status" value="1"/>
</dbReference>
<dbReference type="STRING" id="1581557.BN1208_1064"/>
<evidence type="ECO:0000256" key="11">
    <source>
        <dbReference type="ARBA" id="ARBA00023306"/>
    </source>
</evidence>
<dbReference type="PANTHER" id="PTHR47755:SF1">
    <property type="entry name" value="CELL DIVISION PROTEIN FTSX"/>
    <property type="match status" value="1"/>
</dbReference>
<feature type="transmembrane region" description="Helical" evidence="13">
    <location>
        <begin position="21"/>
        <end position="45"/>
    </location>
</feature>
<comment type="subcellular location">
    <subcellularLocation>
        <location evidence="1">Cell inner membrane</location>
        <topology evidence="1">Multi-pass membrane protein</topology>
    </subcellularLocation>
</comment>
<dbReference type="Pfam" id="PF18075">
    <property type="entry name" value="FtsX_ECD"/>
    <property type="match status" value="1"/>
</dbReference>
<dbReference type="InterPro" id="IPR003838">
    <property type="entry name" value="ABC3_permease_C"/>
</dbReference>
<keyword evidence="17" id="KW-1185">Reference proteome</keyword>
<keyword evidence="5 12" id="KW-1003">Cell membrane</keyword>
<dbReference type="PIRSF" id="PIRSF003097">
    <property type="entry name" value="FtsX"/>
    <property type="match status" value="1"/>
</dbReference>
<dbReference type="GO" id="GO:0051301">
    <property type="term" value="P:cell division"/>
    <property type="evidence" value="ECO:0007669"/>
    <property type="project" value="UniProtKB-KW"/>
</dbReference>
<name>A0A0D6EW61_9PROT</name>
<dbReference type="InterPro" id="IPR040690">
    <property type="entry name" value="FtsX_ECD"/>
</dbReference>
<accession>A0A0D6EW61</accession>
<keyword evidence="9 13" id="KW-1133">Transmembrane helix</keyword>
<evidence type="ECO:0000256" key="10">
    <source>
        <dbReference type="ARBA" id="ARBA00023136"/>
    </source>
</evidence>
<evidence type="ECO:0000256" key="9">
    <source>
        <dbReference type="ARBA" id="ARBA00022989"/>
    </source>
</evidence>
<organism evidence="16 17">
    <name type="scientific">Candidatus Methylopumilus planktonicus</name>
    <dbReference type="NCBI Taxonomy" id="1581557"/>
    <lineage>
        <taxon>Bacteria</taxon>
        <taxon>Pseudomonadati</taxon>
        <taxon>Pseudomonadota</taxon>
        <taxon>Betaproteobacteria</taxon>
        <taxon>Nitrosomonadales</taxon>
        <taxon>Methylophilaceae</taxon>
        <taxon>Candidatus Methylopumilus</taxon>
    </lineage>
</organism>
<sequence length="298" mass="33344">MNYFTYHYQMFLKALKRSHASLLATLMMFLVIGITFILPSISFLIVQNLKSISENIQHESQISIFLKKDTSADAKNRIENELKNRSEINSYHFVKKEEAWPKLQKSMGFNDSNNGLSENPLPDAFFISPNTMNPNQIMDLKSFVEKLDGVDQAVVDTGWVKKLNSVLHLANKAILLASVLLASMLTVVIGNTIRLQMTSHHEEIELSKLIGATDQFIRRPFLYSGFIYGLGGGLTAVITLKLIVIFLNHTVIEVEALYGAQFSIIDLKPLEYLSIVGGSVLIAVAASFISINQSIKKF</sequence>
<evidence type="ECO:0000256" key="12">
    <source>
        <dbReference type="PIRNR" id="PIRNR003097"/>
    </source>
</evidence>
<proteinExistence type="inferred from homology"/>
<dbReference type="GO" id="GO:0005886">
    <property type="term" value="C:plasma membrane"/>
    <property type="evidence" value="ECO:0007669"/>
    <property type="project" value="UniProtKB-SubCell"/>
</dbReference>
<gene>
    <name evidence="16" type="ORF">BN1208_1064</name>
</gene>
<protein>
    <recommendedName>
        <fullName evidence="4 12">Cell division protein FtsX</fullName>
    </recommendedName>
</protein>
<comment type="subunit">
    <text evidence="3">Forms a membrane-associated complex with FtsE.</text>
</comment>
<keyword evidence="7 12" id="KW-0132">Cell division</keyword>
<evidence type="ECO:0000256" key="2">
    <source>
        <dbReference type="ARBA" id="ARBA00007379"/>
    </source>
</evidence>
<keyword evidence="8 13" id="KW-0812">Transmembrane</keyword>
<dbReference type="InterPro" id="IPR004513">
    <property type="entry name" value="FtsX"/>
</dbReference>
<dbReference type="Gene3D" id="3.30.70.3040">
    <property type="match status" value="1"/>
</dbReference>
<dbReference type="RefSeq" id="WP_052734648.1">
    <property type="nucleotide sequence ID" value="NZ_LN827929.1"/>
</dbReference>
<evidence type="ECO:0000259" key="14">
    <source>
        <dbReference type="Pfam" id="PF02687"/>
    </source>
</evidence>
<evidence type="ECO:0000256" key="1">
    <source>
        <dbReference type="ARBA" id="ARBA00004429"/>
    </source>
</evidence>